<evidence type="ECO:0000313" key="9">
    <source>
        <dbReference type="Proteomes" id="UP001219605"/>
    </source>
</evidence>
<dbReference type="PANTHER" id="PTHR42718">
    <property type="entry name" value="MAJOR FACILITATOR SUPERFAMILY MULTIDRUG TRANSPORTER MFSC"/>
    <property type="match status" value="1"/>
</dbReference>
<keyword evidence="4 6" id="KW-0472">Membrane</keyword>
<dbReference type="SUPFAM" id="SSF103473">
    <property type="entry name" value="MFS general substrate transporter"/>
    <property type="match status" value="1"/>
</dbReference>
<proteinExistence type="predicted"/>
<keyword evidence="2 6" id="KW-0812">Transmembrane</keyword>
<feature type="transmembrane region" description="Helical" evidence="6">
    <location>
        <begin position="192"/>
        <end position="212"/>
    </location>
</feature>
<gene>
    <name evidence="8" type="ORF">PVK37_25110</name>
</gene>
<protein>
    <submittedName>
        <fullName evidence="8">MFS transporter</fullName>
    </submittedName>
</protein>
<evidence type="ECO:0000256" key="2">
    <source>
        <dbReference type="ARBA" id="ARBA00022692"/>
    </source>
</evidence>
<dbReference type="InterPro" id="IPR020846">
    <property type="entry name" value="MFS_dom"/>
</dbReference>
<dbReference type="Gene3D" id="1.20.1250.20">
    <property type="entry name" value="MFS general substrate transporter like domains"/>
    <property type="match status" value="2"/>
</dbReference>
<reference evidence="8 9" key="1">
    <citation type="submission" date="2023-02" db="EMBL/GenBank/DDBJ databases">
        <authorList>
            <person name="Mo P."/>
        </authorList>
    </citation>
    <scope>NUCLEOTIDE SEQUENCE [LARGE SCALE GENOMIC DNA]</scope>
    <source>
        <strain evidence="8 9">HUAS 3</strain>
    </source>
</reference>
<name>A0ABY7ZLT7_9ACTN</name>
<dbReference type="InterPro" id="IPR011701">
    <property type="entry name" value="MFS"/>
</dbReference>
<dbReference type="CDD" id="cd17321">
    <property type="entry name" value="MFS_MMR_MDR_like"/>
    <property type="match status" value="1"/>
</dbReference>
<evidence type="ECO:0000256" key="6">
    <source>
        <dbReference type="SAM" id="Phobius"/>
    </source>
</evidence>
<feature type="transmembrane region" description="Helical" evidence="6">
    <location>
        <begin position="249"/>
        <end position="270"/>
    </location>
</feature>
<feature type="transmembrane region" description="Helical" evidence="6">
    <location>
        <begin position="457"/>
        <end position="478"/>
    </location>
</feature>
<comment type="subcellular location">
    <subcellularLocation>
        <location evidence="1">Cell membrane</location>
        <topology evidence="1">Multi-pass membrane protein</topology>
    </subcellularLocation>
</comment>
<feature type="compositionally biased region" description="Low complexity" evidence="5">
    <location>
        <begin position="7"/>
        <end position="20"/>
    </location>
</feature>
<keyword evidence="3 6" id="KW-1133">Transmembrane helix</keyword>
<dbReference type="Pfam" id="PF07690">
    <property type="entry name" value="MFS_1"/>
    <property type="match status" value="1"/>
</dbReference>
<keyword evidence="9" id="KW-1185">Reference proteome</keyword>
<dbReference type="Proteomes" id="UP001219605">
    <property type="component" value="Chromosome"/>
</dbReference>
<dbReference type="RefSeq" id="WP_275030274.1">
    <property type="nucleotide sequence ID" value="NZ_CP118615.1"/>
</dbReference>
<dbReference type="PROSITE" id="PS50850">
    <property type="entry name" value="MFS"/>
    <property type="match status" value="1"/>
</dbReference>
<organism evidence="8 9">
    <name type="scientific">Micromonospora cathayae</name>
    <dbReference type="NCBI Taxonomy" id="3028804"/>
    <lineage>
        <taxon>Bacteria</taxon>
        <taxon>Bacillati</taxon>
        <taxon>Actinomycetota</taxon>
        <taxon>Actinomycetes</taxon>
        <taxon>Micromonosporales</taxon>
        <taxon>Micromonosporaceae</taxon>
        <taxon>Micromonospora</taxon>
    </lineage>
</organism>
<feature type="transmembrane region" description="Helical" evidence="6">
    <location>
        <begin position="69"/>
        <end position="87"/>
    </location>
</feature>
<feature type="transmembrane region" description="Helical" evidence="6">
    <location>
        <begin position="224"/>
        <end position="243"/>
    </location>
</feature>
<dbReference type="PANTHER" id="PTHR42718:SF39">
    <property type="entry name" value="ACTINORHODIN TRANSPORTER-RELATED"/>
    <property type="match status" value="1"/>
</dbReference>
<evidence type="ECO:0000259" key="7">
    <source>
        <dbReference type="PROSITE" id="PS50850"/>
    </source>
</evidence>
<evidence type="ECO:0000256" key="4">
    <source>
        <dbReference type="ARBA" id="ARBA00023136"/>
    </source>
</evidence>
<feature type="transmembrane region" description="Helical" evidence="6">
    <location>
        <begin position="386"/>
        <end position="409"/>
    </location>
</feature>
<dbReference type="EMBL" id="CP118615">
    <property type="protein sequence ID" value="WDZ83716.1"/>
    <property type="molecule type" value="Genomic_DNA"/>
</dbReference>
<accession>A0ABY7ZLT7</accession>
<dbReference type="InterPro" id="IPR036259">
    <property type="entry name" value="MFS_trans_sf"/>
</dbReference>
<feature type="region of interest" description="Disordered" evidence="5">
    <location>
        <begin position="1"/>
        <end position="28"/>
    </location>
</feature>
<sequence>MGERTVRAGTTGRRAATPVGEPEQGPSPGRGGLLAVLLAGQFMANMDGAISNVAAPAIRADLGAGDAQLAMVIAGYVLAYGTLLITGARLGEARGHRRVYLLGLGVFTAASLACGLAGHPLVLVGARVAQGVGAALLVPQILTGIMISFTGTARVRALGAYAVVLAAGSVAGQVLGGLIVSADLFGLSWRPAFLVNVPIGVVLMVAGARLLPPRRPGPRHRLDVTGMVLLGTSMVLLVLPLVSGREQGWPAWTWLSLAASVPVFWFFLAGQRAGAARGAQPLLNLGVLGVPAVAWGLVAIAVGQTTYAAVLFTLPLHLQEGLGHDAWYAGLAFAPWAAAFGVGGVHWRRLPASVRHLAAPLGYGLLAAAYLVLGAATLTGLTGGPVLPVVLATAGLGLGVGFCSLIASFGGTVPSRYAADVSGLVSTVLQLFAVVGVTGFGSVYLGLTATTGPAPSIRAYALLCLLFATTTVVATLAARRATAVPPPPDERP</sequence>
<feature type="transmembrane region" description="Helical" evidence="6">
    <location>
        <begin position="326"/>
        <end position="345"/>
    </location>
</feature>
<evidence type="ECO:0000313" key="8">
    <source>
        <dbReference type="EMBL" id="WDZ83716.1"/>
    </source>
</evidence>
<feature type="transmembrane region" description="Helical" evidence="6">
    <location>
        <begin position="128"/>
        <end position="151"/>
    </location>
</feature>
<evidence type="ECO:0000256" key="1">
    <source>
        <dbReference type="ARBA" id="ARBA00004651"/>
    </source>
</evidence>
<feature type="transmembrane region" description="Helical" evidence="6">
    <location>
        <begin position="282"/>
        <end position="306"/>
    </location>
</feature>
<feature type="transmembrane region" description="Helical" evidence="6">
    <location>
        <begin position="421"/>
        <end position="445"/>
    </location>
</feature>
<feature type="transmembrane region" description="Helical" evidence="6">
    <location>
        <begin position="357"/>
        <end position="380"/>
    </location>
</feature>
<evidence type="ECO:0000256" key="3">
    <source>
        <dbReference type="ARBA" id="ARBA00022989"/>
    </source>
</evidence>
<feature type="transmembrane region" description="Helical" evidence="6">
    <location>
        <begin position="158"/>
        <end position="180"/>
    </location>
</feature>
<evidence type="ECO:0000256" key="5">
    <source>
        <dbReference type="SAM" id="MobiDB-lite"/>
    </source>
</evidence>
<feature type="transmembrane region" description="Helical" evidence="6">
    <location>
        <begin position="99"/>
        <end position="122"/>
    </location>
</feature>
<feature type="domain" description="Major facilitator superfamily (MFS) profile" evidence="7">
    <location>
        <begin position="33"/>
        <end position="482"/>
    </location>
</feature>